<evidence type="ECO:0000313" key="2">
    <source>
        <dbReference type="EMBL" id="GMQ31896.1"/>
    </source>
</evidence>
<evidence type="ECO:0000313" key="3">
    <source>
        <dbReference type="Proteomes" id="UP001307705"/>
    </source>
</evidence>
<feature type="transmembrane region" description="Helical" evidence="1">
    <location>
        <begin position="6"/>
        <end position="30"/>
    </location>
</feature>
<dbReference type="Proteomes" id="UP001307705">
    <property type="component" value="Unassembled WGS sequence"/>
</dbReference>
<comment type="caution">
    <text evidence="2">The sequence shown here is derived from an EMBL/GenBank/DDBJ whole genome shotgun (WGS) entry which is preliminary data.</text>
</comment>
<keyword evidence="1" id="KW-0812">Transmembrane</keyword>
<keyword evidence="1" id="KW-0472">Membrane</keyword>
<proteinExistence type="predicted"/>
<evidence type="ECO:0000256" key="1">
    <source>
        <dbReference type="SAM" id="Phobius"/>
    </source>
</evidence>
<reference evidence="2 3" key="1">
    <citation type="submission" date="2023-08" db="EMBL/GenBank/DDBJ databases">
        <title>Draft genome sequence of Algoriphagus taiwanensis.</title>
        <authorList>
            <person name="Takatani N."/>
            <person name="Hosokawa M."/>
            <person name="Sawabe T."/>
        </authorList>
    </citation>
    <scope>NUCLEOTIDE SEQUENCE [LARGE SCALE GENOMIC DNA]</scope>
    <source>
        <strain evidence="2 3">JCM 19755</strain>
    </source>
</reference>
<protein>
    <submittedName>
        <fullName evidence="2">Uncharacterized protein</fullName>
    </submittedName>
</protein>
<accession>A0ABQ6PVA9</accession>
<gene>
    <name evidence="2" type="ORF">Ataiwa_01680</name>
</gene>
<keyword evidence="3" id="KW-1185">Reference proteome</keyword>
<name>A0ABQ6PVA9_9BACT</name>
<sequence>MLTFLHNIGGIGILAVMALGLLLFFQWLLIREVFAEKKIETDRLRELEVLVQKEISRSQKMLSQVNNLDMLKAETEEKLGLIRILMELMQKDEKKGP</sequence>
<dbReference type="RefSeq" id="WP_338226745.1">
    <property type="nucleotide sequence ID" value="NZ_BTPE01000001.1"/>
</dbReference>
<organism evidence="2 3">
    <name type="scientific">Algoriphagus taiwanensis</name>
    <dbReference type="NCBI Taxonomy" id="1445656"/>
    <lineage>
        <taxon>Bacteria</taxon>
        <taxon>Pseudomonadati</taxon>
        <taxon>Bacteroidota</taxon>
        <taxon>Cytophagia</taxon>
        <taxon>Cytophagales</taxon>
        <taxon>Cyclobacteriaceae</taxon>
        <taxon>Algoriphagus</taxon>
    </lineage>
</organism>
<dbReference type="EMBL" id="BTPE01000001">
    <property type="protein sequence ID" value="GMQ31896.1"/>
    <property type="molecule type" value="Genomic_DNA"/>
</dbReference>
<keyword evidence="1" id="KW-1133">Transmembrane helix</keyword>